<dbReference type="EMBL" id="NUDP01000029">
    <property type="protein sequence ID" value="PEM70821.1"/>
    <property type="molecule type" value="Genomic_DNA"/>
</dbReference>
<dbReference type="PANTHER" id="PTHR37808:SF1">
    <property type="entry name" value="SPORE GERMINATION PROTEIN-LIKE PROTEIN YDZR"/>
    <property type="match status" value="1"/>
</dbReference>
<accession>A0A2B6JCI0</accession>
<dbReference type="PANTHER" id="PTHR37808">
    <property type="entry name" value="SPORE GERMINATION PROTEIN-LIKE PROTEIN YDZR-RELATED"/>
    <property type="match status" value="1"/>
</dbReference>
<evidence type="ECO:0000313" key="4">
    <source>
        <dbReference type="EMBL" id="PEM70821.1"/>
    </source>
</evidence>
<reference evidence="4 5" key="1">
    <citation type="submission" date="2017-09" db="EMBL/GenBank/DDBJ databases">
        <title>Large-scale bioinformatics analysis of Bacillus genomes uncovers conserved roles of natural products in bacterial physiology.</title>
        <authorList>
            <consortium name="Agbiome Team Llc"/>
            <person name="Bleich R.M."/>
            <person name="Grubbs K.J."/>
            <person name="Santa Maria K.C."/>
            <person name="Allen S.E."/>
            <person name="Farag S."/>
            <person name="Shank E.A."/>
            <person name="Bowers A."/>
        </authorList>
    </citation>
    <scope>NUCLEOTIDE SEQUENCE [LARGE SCALE GENOMIC DNA]</scope>
    <source>
        <strain evidence="4 5">AFS009893</strain>
    </source>
</reference>
<evidence type="ECO:0000256" key="3">
    <source>
        <dbReference type="ARBA" id="ARBA00025358"/>
    </source>
</evidence>
<gene>
    <name evidence="4" type="ORF">CN613_07010</name>
</gene>
<name>A0A2B6JCI0_9BACI</name>
<evidence type="ECO:0000256" key="2">
    <source>
        <dbReference type="ARBA" id="ARBA00022544"/>
    </source>
</evidence>
<organism evidence="4 5">
    <name type="scientific">Bacillus pseudomycoides</name>
    <dbReference type="NCBI Taxonomy" id="64104"/>
    <lineage>
        <taxon>Bacteria</taxon>
        <taxon>Bacillati</taxon>
        <taxon>Bacillota</taxon>
        <taxon>Bacilli</taxon>
        <taxon>Bacillales</taxon>
        <taxon>Bacillaceae</taxon>
        <taxon>Bacillus</taxon>
        <taxon>Bacillus cereus group</taxon>
    </lineage>
</organism>
<dbReference type="AlphaFoldDB" id="A0A2B6JCI0"/>
<evidence type="ECO:0000256" key="1">
    <source>
        <dbReference type="ARBA" id="ARBA00008103"/>
    </source>
</evidence>
<comment type="function">
    <text evidence="3">Required for the formation of functionally normal spores. Could be involved in the establishment of normal spore coat structure and/or permeability, which allows the access of germinants to their receptor.</text>
</comment>
<proteinExistence type="inferred from homology"/>
<evidence type="ECO:0008006" key="6">
    <source>
        <dbReference type="Google" id="ProtNLM"/>
    </source>
</evidence>
<evidence type="ECO:0000313" key="5">
    <source>
        <dbReference type="Proteomes" id="UP000219775"/>
    </source>
</evidence>
<dbReference type="RefSeq" id="WP_097848585.1">
    <property type="nucleotide sequence ID" value="NZ_CP191406.1"/>
</dbReference>
<sequence>MKVSDTMPAVIDGVVIENCNGSINLGDKYNVHPIEQTKAYNGSGSSNVGFSVRAFNGISATDVYDKDVNDQGTQFTL</sequence>
<dbReference type="InterPro" id="IPR019618">
    <property type="entry name" value="Spore_germination_GerPA"/>
</dbReference>
<comment type="caution">
    <text evidence="4">The sequence shown here is derived from an EMBL/GenBank/DDBJ whole genome shotgun (WGS) entry which is preliminary data.</text>
</comment>
<comment type="similarity">
    <text evidence="1">Belongs to the GerPA/GerPF family.</text>
</comment>
<keyword evidence="2" id="KW-0309">Germination</keyword>
<dbReference type="Proteomes" id="UP000219775">
    <property type="component" value="Unassembled WGS sequence"/>
</dbReference>
<dbReference type="Pfam" id="PF10676">
    <property type="entry name" value="gerPA"/>
    <property type="match status" value="1"/>
</dbReference>
<protein>
    <recommendedName>
        <fullName evidence="6">Spore germination protein</fullName>
    </recommendedName>
</protein>